<protein>
    <submittedName>
        <fullName evidence="4">Carbonyl reductase 1</fullName>
    </submittedName>
</protein>
<dbReference type="SUPFAM" id="SSF51735">
    <property type="entry name" value="NAD(P)-binding Rossmann-fold domains"/>
    <property type="match status" value="1"/>
</dbReference>
<dbReference type="InterPro" id="IPR002347">
    <property type="entry name" value="SDR_fam"/>
</dbReference>
<evidence type="ECO:0000313" key="4">
    <source>
        <dbReference type="EMBL" id="THD18071.1"/>
    </source>
</evidence>
<comment type="similarity">
    <text evidence="1">Belongs to the short-chain dehydrogenases/reductases (SDR) family.</text>
</comment>
<dbReference type="GO" id="GO:0016491">
    <property type="term" value="F:oxidoreductase activity"/>
    <property type="evidence" value="ECO:0007669"/>
    <property type="project" value="UniProtKB-KW"/>
</dbReference>
<organism evidence="4 5">
    <name type="scientific">Fasciola hepatica</name>
    <name type="common">Liver fluke</name>
    <dbReference type="NCBI Taxonomy" id="6192"/>
    <lineage>
        <taxon>Eukaryota</taxon>
        <taxon>Metazoa</taxon>
        <taxon>Spiralia</taxon>
        <taxon>Lophotrochozoa</taxon>
        <taxon>Platyhelminthes</taxon>
        <taxon>Trematoda</taxon>
        <taxon>Digenea</taxon>
        <taxon>Plagiorchiida</taxon>
        <taxon>Echinostomata</taxon>
        <taxon>Echinostomatoidea</taxon>
        <taxon>Fasciolidae</taxon>
        <taxon>Fasciola</taxon>
    </lineage>
</organism>
<evidence type="ECO:0000256" key="3">
    <source>
        <dbReference type="ARBA" id="ARBA00023002"/>
    </source>
</evidence>
<keyword evidence="5" id="KW-1185">Reference proteome</keyword>
<name>A0A4E0QXY6_FASHE</name>
<gene>
    <name evidence="4" type="ORF">D915_011036</name>
</gene>
<dbReference type="InterPro" id="IPR036291">
    <property type="entry name" value="NAD(P)-bd_dom_sf"/>
</dbReference>
<dbReference type="Proteomes" id="UP000230066">
    <property type="component" value="Unassembled WGS sequence"/>
</dbReference>
<sequence>MKVAFVTGSNKGIGKAIVSKLAGTLQTTGRWDIYLTARNVERGRQACADLAKQGLDVKFHQLDITDKNSRQRFLEFINSHYPNGINVAVNNAGIAYIIRVVHLSSLLGHNALRKLSPLLYDKFTSPLTMVELQSLAIDFVR</sequence>
<dbReference type="Pfam" id="PF00106">
    <property type="entry name" value="adh_short"/>
    <property type="match status" value="1"/>
</dbReference>
<evidence type="ECO:0000313" key="5">
    <source>
        <dbReference type="Proteomes" id="UP000230066"/>
    </source>
</evidence>
<dbReference type="Gene3D" id="3.40.50.720">
    <property type="entry name" value="NAD(P)-binding Rossmann-like Domain"/>
    <property type="match status" value="1"/>
</dbReference>
<dbReference type="EMBL" id="JXXN02016792">
    <property type="protein sequence ID" value="THD18071.1"/>
    <property type="molecule type" value="Genomic_DNA"/>
</dbReference>
<dbReference type="PANTHER" id="PTHR43963">
    <property type="entry name" value="CARBONYL REDUCTASE 1-RELATED"/>
    <property type="match status" value="1"/>
</dbReference>
<dbReference type="PRINTS" id="PR00081">
    <property type="entry name" value="GDHRDH"/>
</dbReference>
<dbReference type="PANTHER" id="PTHR43963:SF6">
    <property type="entry name" value="CHAIN DEHYDROGENASE FAMILY PROTEIN, PUTATIVE (AFU_ORTHOLOGUE AFUA_3G15350)-RELATED"/>
    <property type="match status" value="1"/>
</dbReference>
<keyword evidence="2" id="KW-0521">NADP</keyword>
<proteinExistence type="inferred from homology"/>
<evidence type="ECO:0000256" key="2">
    <source>
        <dbReference type="ARBA" id="ARBA00022857"/>
    </source>
</evidence>
<reference evidence="4" key="1">
    <citation type="submission" date="2019-03" db="EMBL/GenBank/DDBJ databases">
        <title>Improved annotation for the trematode Fasciola hepatica.</title>
        <authorList>
            <person name="Choi Y.-J."/>
            <person name="Martin J."/>
            <person name="Mitreva M."/>
        </authorList>
    </citation>
    <scope>NUCLEOTIDE SEQUENCE [LARGE SCALE GENOMIC DNA]</scope>
</reference>
<accession>A0A4E0QXY6</accession>
<evidence type="ECO:0000256" key="1">
    <source>
        <dbReference type="ARBA" id="ARBA00006484"/>
    </source>
</evidence>
<keyword evidence="3" id="KW-0560">Oxidoreductase</keyword>
<dbReference type="AlphaFoldDB" id="A0A4E0QXY6"/>
<comment type="caution">
    <text evidence="4">The sequence shown here is derived from an EMBL/GenBank/DDBJ whole genome shotgun (WGS) entry which is preliminary data.</text>
</comment>